<dbReference type="InterPro" id="IPR036249">
    <property type="entry name" value="Thioredoxin-like_sf"/>
</dbReference>
<evidence type="ECO:0000256" key="2">
    <source>
        <dbReference type="ARBA" id="ARBA00022448"/>
    </source>
</evidence>
<dbReference type="PROSITE" id="PS00194">
    <property type="entry name" value="THIOREDOXIN_1"/>
    <property type="match status" value="1"/>
</dbReference>
<keyword evidence="4" id="KW-1015">Disulfide bond</keyword>
<feature type="domain" description="Thioredoxin" evidence="7">
    <location>
        <begin position="1"/>
        <end position="105"/>
    </location>
</feature>
<reference evidence="8 9" key="2">
    <citation type="submission" date="2019-08" db="EMBL/GenBank/DDBJ databases">
        <title>Jejuicoccus antrihumi gen. nov., sp. nov., a new member of the family Dermacoccaceae isolated from a cave.</title>
        <authorList>
            <person name="Schumann P."/>
            <person name="Kim I.S."/>
        </authorList>
    </citation>
    <scope>NUCLEOTIDE SEQUENCE [LARGE SCALE GENOMIC DNA]</scope>
    <source>
        <strain evidence="8 9">C5-26</strain>
    </source>
</reference>
<name>A0A563E119_9MICO</name>
<dbReference type="PRINTS" id="PR00421">
    <property type="entry name" value="THIOREDOXIN"/>
</dbReference>
<accession>A0A563E119</accession>
<reference evidence="8 9" key="1">
    <citation type="submission" date="2019-05" db="EMBL/GenBank/DDBJ databases">
        <authorList>
            <person name="Lee S.D."/>
        </authorList>
    </citation>
    <scope>NUCLEOTIDE SEQUENCE [LARGE SCALE GENOMIC DNA]</scope>
    <source>
        <strain evidence="8 9">C5-26</strain>
    </source>
</reference>
<dbReference type="PANTHER" id="PTHR45663">
    <property type="entry name" value="GEO12009P1"/>
    <property type="match status" value="1"/>
</dbReference>
<keyword evidence="3" id="KW-0249">Electron transport</keyword>
<protein>
    <recommendedName>
        <fullName evidence="6">Thioredoxin</fullName>
    </recommendedName>
</protein>
<dbReference type="EMBL" id="VCQV01000014">
    <property type="protein sequence ID" value="TWP36085.1"/>
    <property type="molecule type" value="Genomic_DNA"/>
</dbReference>
<sequence>MATQALTTDTFTSTVTDNDIVLVDFWADWCGPCKQFAPVFESASQQHNDIVFAKVDTDAEHELGQALNISSIPTIMAFREGVMVFAQAGAMPEPMLTDLIKQVRELPMDEIHAKIAEEEQQGDASQN</sequence>
<dbReference type="PROSITE" id="PS51352">
    <property type="entry name" value="THIOREDOXIN_2"/>
    <property type="match status" value="1"/>
</dbReference>
<evidence type="ECO:0000313" key="9">
    <source>
        <dbReference type="Proteomes" id="UP000320244"/>
    </source>
</evidence>
<comment type="caution">
    <text evidence="8">The sequence shown here is derived from an EMBL/GenBank/DDBJ whole genome shotgun (WGS) entry which is preliminary data.</text>
</comment>
<proteinExistence type="inferred from homology"/>
<keyword evidence="9" id="KW-1185">Reference proteome</keyword>
<dbReference type="InterPro" id="IPR017937">
    <property type="entry name" value="Thioredoxin_CS"/>
</dbReference>
<keyword evidence="5" id="KW-0676">Redox-active center</keyword>
<dbReference type="Gene3D" id="3.40.30.10">
    <property type="entry name" value="Glutaredoxin"/>
    <property type="match status" value="1"/>
</dbReference>
<dbReference type="InterPro" id="IPR013766">
    <property type="entry name" value="Thioredoxin_domain"/>
</dbReference>
<keyword evidence="2" id="KW-0813">Transport</keyword>
<dbReference type="AlphaFoldDB" id="A0A563E119"/>
<dbReference type="GO" id="GO:0015035">
    <property type="term" value="F:protein-disulfide reductase activity"/>
    <property type="evidence" value="ECO:0007669"/>
    <property type="project" value="UniProtKB-UniRule"/>
</dbReference>
<dbReference type="OrthoDB" id="9790390at2"/>
<evidence type="ECO:0000256" key="5">
    <source>
        <dbReference type="ARBA" id="ARBA00023284"/>
    </source>
</evidence>
<dbReference type="PANTHER" id="PTHR45663:SF40">
    <property type="entry name" value="THIOREDOXIN 2"/>
    <property type="match status" value="1"/>
</dbReference>
<gene>
    <name evidence="8" type="primary">trxA</name>
    <name evidence="8" type="ORF">FGL98_11585</name>
</gene>
<dbReference type="FunFam" id="3.40.30.10:FF:000155">
    <property type="entry name" value="Thioredoxin"/>
    <property type="match status" value="1"/>
</dbReference>
<dbReference type="GO" id="GO:0005829">
    <property type="term" value="C:cytosol"/>
    <property type="evidence" value="ECO:0007669"/>
    <property type="project" value="TreeGrafter"/>
</dbReference>
<evidence type="ECO:0000256" key="3">
    <source>
        <dbReference type="ARBA" id="ARBA00022982"/>
    </source>
</evidence>
<dbReference type="RefSeq" id="WP_146316927.1">
    <property type="nucleotide sequence ID" value="NZ_VCQV01000014.1"/>
</dbReference>
<dbReference type="Proteomes" id="UP000320244">
    <property type="component" value="Unassembled WGS sequence"/>
</dbReference>
<evidence type="ECO:0000259" key="7">
    <source>
        <dbReference type="PROSITE" id="PS51352"/>
    </source>
</evidence>
<evidence type="ECO:0000256" key="6">
    <source>
        <dbReference type="NCBIfam" id="TIGR01068"/>
    </source>
</evidence>
<dbReference type="Pfam" id="PF00085">
    <property type="entry name" value="Thioredoxin"/>
    <property type="match status" value="1"/>
</dbReference>
<dbReference type="NCBIfam" id="TIGR01068">
    <property type="entry name" value="thioredoxin"/>
    <property type="match status" value="1"/>
</dbReference>
<comment type="similarity">
    <text evidence="1">Belongs to the thioredoxin family.</text>
</comment>
<organism evidence="8 9">
    <name type="scientific">Leekyejoonella antrihumi</name>
    <dbReference type="NCBI Taxonomy" id="1660198"/>
    <lineage>
        <taxon>Bacteria</taxon>
        <taxon>Bacillati</taxon>
        <taxon>Actinomycetota</taxon>
        <taxon>Actinomycetes</taxon>
        <taxon>Micrococcales</taxon>
        <taxon>Dermacoccaceae</taxon>
        <taxon>Leekyejoonella</taxon>
    </lineage>
</organism>
<dbReference type="InterPro" id="IPR005746">
    <property type="entry name" value="Thioredoxin"/>
</dbReference>
<evidence type="ECO:0000256" key="4">
    <source>
        <dbReference type="ARBA" id="ARBA00023157"/>
    </source>
</evidence>
<dbReference type="SUPFAM" id="SSF52833">
    <property type="entry name" value="Thioredoxin-like"/>
    <property type="match status" value="1"/>
</dbReference>
<evidence type="ECO:0000313" key="8">
    <source>
        <dbReference type="EMBL" id="TWP36085.1"/>
    </source>
</evidence>
<evidence type="ECO:0000256" key="1">
    <source>
        <dbReference type="ARBA" id="ARBA00008987"/>
    </source>
</evidence>
<dbReference type="CDD" id="cd02947">
    <property type="entry name" value="TRX_family"/>
    <property type="match status" value="1"/>
</dbReference>